<sequence length="1161" mass="132006">MTVEDSRGLYLCLCKEGGVEPQEGVLDQLQEGSRLDLSGQSLSKDTCSVLVSLSDCMLSEEGAKVLLSGLFGDTTVKSLDMNGNNLRSARAEVLGKLLAPNKTLKEAFSGFCDCLGINNTLTPLDLRNNQISPCGAAALVLALRRSGSVEELDLRWNNLGLLGGRSLLEALQSNKSMVRLKVAGNNIPSDTLKALEQTAGHNARWRCKRQQLLQPVHSTVSCFSIFFCFFLSFFLSSDLLLRKKEEDSLLKEEKLLREIQNLSETNRQLRSKGEELEQSSTAELKMLLAQADNRLEMEKRRSKQALEDSEGLRQKEVEQVSQRLEESHRVLQEHILKLEEQRIQDAKEKFRCTACANGNKTLNKTLRTVSRCTPWMLRDALELKIQEEKEAIQQTQQEVCALQQDLQVKQDVTQHKEELKDEPSKLFKLRCELQKLQNTGGDCKLLKHELEVEKTILYVKRQKLKTFKREYEDVTTDVEKEKRDIDTLRTENQALLGEIQALERVVKRKAEAEAELGGLRNESSRLKNSVQRLKVEIQMKKAELQRHSNLIWEGTVSSSDPQALLGAVREEQRVVELLKREATYLKTQLHELELSSTFQGGLRGELRGLLAQKKSAEENNSRLKKKIRQLQEEHKEVIEIRGEVGAQSKALDALNAEEKELEEAYNSIKADIVALGYGKGQLELEKEVLSGQIQEKKKVLQKKGEVEAELCALKEVSSSLKDGIELIKQEIEREKAEFERISESKELPDTLISTLTKKVWEEKFAVENLEQEADVLKRKLQDLKVSVQQKQGVENELRQVSAQKRSAQDNISEMEREITNLQSTLHQYDKINAEVLSESKTLHALHQRQRELEKEQESIQAEISALQVNNSKLAAENQTLSEKLQQQQQLGKKKTEAEEELRALGRVTASLKDSIGTLKQQIKSETAKFGGVFQDGAHEAMPDPSDVFKDFSRRIADQKIVVENLKLEADNLNSKSQEMQELNKQIPLLEKQLLDLDRRKQLLQENVSTTARKISKFQEKKKSYISMNEEVVAKNNELKKLYREQKRVEKEYEAAKTEINAVRASTSKLREDNYILTKKRESSQKRVQKMKKKQPNQGASNVKEPVLKESVSPIKHLKENPPPKNPKLKSPDPVLESSSDDDLTLDDISELPFDTPSLSDF</sequence>
<dbReference type="PANTHER" id="PTHR23170:SF3">
    <property type="entry name" value="LEUCINE-RICH REPEAT-CONTAINING PROTEIN 45"/>
    <property type="match status" value="1"/>
</dbReference>
<dbReference type="SMART" id="SM00368">
    <property type="entry name" value="LRR_RI"/>
    <property type="match status" value="5"/>
</dbReference>
<evidence type="ECO:0000256" key="6">
    <source>
        <dbReference type="SAM" id="MobiDB-lite"/>
    </source>
</evidence>
<feature type="coiled-coil region" evidence="5">
    <location>
        <begin position="242"/>
        <end position="341"/>
    </location>
</feature>
<dbReference type="GO" id="GO:0005813">
    <property type="term" value="C:centrosome"/>
    <property type="evidence" value="ECO:0000318"/>
    <property type="project" value="GO_Central"/>
</dbReference>
<feature type="coiled-coil region" evidence="5">
    <location>
        <begin position="464"/>
        <end position="550"/>
    </location>
</feature>
<dbReference type="Ensembl" id="ENSORLT00000040321.1">
    <property type="protein sequence ID" value="ENSORLP00000039215.1"/>
    <property type="gene ID" value="ENSORLG00000026968.1"/>
</dbReference>
<dbReference type="Proteomes" id="UP000001038">
    <property type="component" value="Chromosome 4"/>
</dbReference>
<dbReference type="Pfam" id="PF13516">
    <property type="entry name" value="LRR_6"/>
    <property type="match status" value="2"/>
</dbReference>
<keyword evidence="8" id="KW-1185">Reference proteome</keyword>
<organism evidence="7 8">
    <name type="scientific">Oryzias latipes</name>
    <name type="common">Japanese rice fish</name>
    <name type="synonym">Japanese killifish</name>
    <dbReference type="NCBI Taxonomy" id="8090"/>
    <lineage>
        <taxon>Eukaryota</taxon>
        <taxon>Metazoa</taxon>
        <taxon>Chordata</taxon>
        <taxon>Craniata</taxon>
        <taxon>Vertebrata</taxon>
        <taxon>Euteleostomi</taxon>
        <taxon>Actinopterygii</taxon>
        <taxon>Neopterygii</taxon>
        <taxon>Teleostei</taxon>
        <taxon>Neoteleostei</taxon>
        <taxon>Acanthomorphata</taxon>
        <taxon>Ovalentaria</taxon>
        <taxon>Atherinomorphae</taxon>
        <taxon>Beloniformes</taxon>
        <taxon>Adrianichthyidae</taxon>
        <taxon>Oryziinae</taxon>
        <taxon>Oryzias</taxon>
    </lineage>
</organism>
<dbReference type="AlphaFoldDB" id="A0A3B3I533"/>
<keyword evidence="2" id="KW-0963">Cytoplasm</keyword>
<keyword evidence="3 5" id="KW-0175">Coiled coil</keyword>
<evidence type="ECO:0000313" key="7">
    <source>
        <dbReference type="Ensembl" id="ENSORLP00000039215.1"/>
    </source>
</evidence>
<reference evidence="7" key="3">
    <citation type="submission" date="2025-09" db="UniProtKB">
        <authorList>
            <consortium name="Ensembl"/>
        </authorList>
    </citation>
    <scope>IDENTIFICATION</scope>
    <source>
        <strain evidence="7">Hd-rR</strain>
    </source>
</reference>
<dbReference type="SUPFAM" id="SSF52047">
    <property type="entry name" value="RNI-like"/>
    <property type="match status" value="1"/>
</dbReference>
<evidence type="ECO:0008006" key="9">
    <source>
        <dbReference type="Google" id="ProtNLM"/>
    </source>
</evidence>
<dbReference type="InterPro" id="IPR001611">
    <property type="entry name" value="Leu-rich_rpt"/>
</dbReference>
<reference evidence="7 8" key="1">
    <citation type="journal article" date="2007" name="Nature">
        <title>The medaka draft genome and insights into vertebrate genome evolution.</title>
        <authorList>
            <person name="Kasahara M."/>
            <person name="Naruse K."/>
            <person name="Sasaki S."/>
            <person name="Nakatani Y."/>
            <person name="Qu W."/>
            <person name="Ahsan B."/>
            <person name="Yamada T."/>
            <person name="Nagayasu Y."/>
            <person name="Doi K."/>
            <person name="Kasai Y."/>
            <person name="Jindo T."/>
            <person name="Kobayashi D."/>
            <person name="Shimada A."/>
            <person name="Toyoda A."/>
            <person name="Kuroki Y."/>
            <person name="Fujiyama A."/>
            <person name="Sasaki T."/>
            <person name="Shimizu A."/>
            <person name="Asakawa S."/>
            <person name="Shimizu N."/>
            <person name="Hashimoto S."/>
            <person name="Yang J."/>
            <person name="Lee Y."/>
            <person name="Matsushima K."/>
            <person name="Sugano S."/>
            <person name="Sakaizumi M."/>
            <person name="Narita T."/>
            <person name="Ohishi K."/>
            <person name="Haga S."/>
            <person name="Ohta F."/>
            <person name="Nomoto H."/>
            <person name="Nogata K."/>
            <person name="Morishita T."/>
            <person name="Endo T."/>
            <person name="Shin-I T."/>
            <person name="Takeda H."/>
            <person name="Morishita S."/>
            <person name="Kohara Y."/>
        </authorList>
    </citation>
    <scope>NUCLEOTIDE SEQUENCE [LARGE SCALE GENOMIC DNA]</scope>
    <source>
        <strain evidence="7 8">Hd-rR</strain>
    </source>
</reference>
<feature type="compositionally biased region" description="Acidic residues" evidence="6">
    <location>
        <begin position="1138"/>
        <end position="1149"/>
    </location>
</feature>
<feature type="coiled-coil region" evidence="5">
    <location>
        <begin position="955"/>
        <end position="1065"/>
    </location>
</feature>
<dbReference type="GeneTree" id="ENSGT00940000154003"/>
<evidence type="ECO:0000256" key="4">
    <source>
        <dbReference type="ARBA" id="ARBA00023212"/>
    </source>
</evidence>
<keyword evidence="4" id="KW-0206">Cytoskeleton</keyword>
<dbReference type="InterPro" id="IPR052116">
    <property type="entry name" value="Centro_Cilium_Assembly"/>
</dbReference>
<evidence type="ECO:0000256" key="2">
    <source>
        <dbReference type="ARBA" id="ARBA00022490"/>
    </source>
</evidence>
<dbReference type="InParanoid" id="A0A3B3I533"/>
<evidence type="ECO:0000313" key="8">
    <source>
        <dbReference type="Proteomes" id="UP000001038"/>
    </source>
</evidence>
<comment type="subcellular location">
    <subcellularLocation>
        <location evidence="1">Cytoplasm</location>
        <location evidence="1">Cytoskeleton</location>
        <location evidence="1">Microtubule organizing center</location>
        <location evidence="1">Centrosome</location>
    </subcellularLocation>
</comment>
<dbReference type="Bgee" id="ENSORLG00000026968">
    <property type="expression patterns" value="Expressed in testis and 8 other cell types or tissues"/>
</dbReference>
<dbReference type="Gene3D" id="3.80.10.10">
    <property type="entry name" value="Ribonuclease Inhibitor"/>
    <property type="match status" value="2"/>
</dbReference>
<evidence type="ECO:0000256" key="1">
    <source>
        <dbReference type="ARBA" id="ARBA00004300"/>
    </source>
</evidence>
<proteinExistence type="predicted"/>
<evidence type="ECO:0000256" key="3">
    <source>
        <dbReference type="ARBA" id="ARBA00023054"/>
    </source>
</evidence>
<dbReference type="GO" id="GO:0005886">
    <property type="term" value="C:plasma membrane"/>
    <property type="evidence" value="ECO:0000318"/>
    <property type="project" value="GO_Central"/>
</dbReference>
<dbReference type="InterPro" id="IPR032675">
    <property type="entry name" value="LRR_dom_sf"/>
</dbReference>
<accession>A0A3B3I533</accession>
<feature type="coiled-coil region" evidence="5">
    <location>
        <begin position="606"/>
        <end position="671"/>
    </location>
</feature>
<evidence type="ECO:0000256" key="5">
    <source>
        <dbReference type="SAM" id="Coils"/>
    </source>
</evidence>
<feature type="region of interest" description="Disordered" evidence="6">
    <location>
        <begin position="1080"/>
        <end position="1161"/>
    </location>
</feature>
<dbReference type="STRING" id="8090.ENSORLP00000039215"/>
<feature type="coiled-coil region" evidence="5">
    <location>
        <begin position="724"/>
        <end position="900"/>
    </location>
</feature>
<reference evidence="7" key="2">
    <citation type="submission" date="2025-08" db="UniProtKB">
        <authorList>
            <consortium name="Ensembl"/>
        </authorList>
    </citation>
    <scope>IDENTIFICATION</scope>
    <source>
        <strain evidence="7">Hd-rR</strain>
    </source>
</reference>
<name>A0A3B3I533_ORYLA</name>
<dbReference type="PANTHER" id="PTHR23170">
    <property type="entry name" value="NY-REN-58 ANTIGEN"/>
    <property type="match status" value="1"/>
</dbReference>
<protein>
    <recommendedName>
        <fullName evidence="9">Leucine rich repeat containing 45</fullName>
    </recommendedName>
</protein>